<dbReference type="InterPro" id="IPR010994">
    <property type="entry name" value="RuvA_2-like"/>
</dbReference>
<dbReference type="FunFam" id="1.10.10.650:FF:000001">
    <property type="entry name" value="S1 RNA-binding domain 1"/>
    <property type="match status" value="1"/>
</dbReference>
<dbReference type="Gene3D" id="1.10.3500.10">
    <property type="entry name" value="Tex N-terminal region-like"/>
    <property type="match status" value="1"/>
</dbReference>
<dbReference type="InterPro" id="IPR037027">
    <property type="entry name" value="YqgF/RNaseH-like_dom_sf"/>
</dbReference>
<dbReference type="InterPro" id="IPR012340">
    <property type="entry name" value="NA-bd_OB-fold"/>
</dbReference>
<dbReference type="SUPFAM" id="SSF50249">
    <property type="entry name" value="Nucleic acid-binding proteins"/>
    <property type="match status" value="1"/>
</dbReference>
<dbReference type="InterPro" id="IPR018974">
    <property type="entry name" value="Tex-like_N"/>
</dbReference>
<dbReference type="Gene3D" id="3.30.420.140">
    <property type="entry name" value="YqgF/RNase H-like domain"/>
    <property type="match status" value="1"/>
</dbReference>
<dbReference type="Pfam" id="PF00575">
    <property type="entry name" value="S1"/>
    <property type="match status" value="1"/>
</dbReference>
<dbReference type="Pfam" id="PF17674">
    <property type="entry name" value="HHH_9"/>
    <property type="match status" value="1"/>
</dbReference>
<dbReference type="GO" id="GO:0006139">
    <property type="term" value="P:nucleobase-containing compound metabolic process"/>
    <property type="evidence" value="ECO:0007669"/>
    <property type="project" value="InterPro"/>
</dbReference>
<dbReference type="InterPro" id="IPR023319">
    <property type="entry name" value="Tex-like_HTH_dom_sf"/>
</dbReference>
<dbReference type="SUPFAM" id="SSF47781">
    <property type="entry name" value="RuvA domain 2-like"/>
    <property type="match status" value="2"/>
</dbReference>
<keyword evidence="1" id="KW-0175">Coiled coil</keyword>
<dbReference type="InterPro" id="IPR050437">
    <property type="entry name" value="Ribos_protein_bS1-like"/>
</dbReference>
<proteinExistence type="predicted"/>
<dbReference type="FunFam" id="3.30.420.140:FF:000001">
    <property type="entry name" value="RNA-binding transcriptional accessory protein"/>
    <property type="match status" value="1"/>
</dbReference>
<keyword evidence="4" id="KW-1185">Reference proteome</keyword>
<name>A0A8A7KFA2_9FIRM</name>
<dbReference type="Pfam" id="PF22706">
    <property type="entry name" value="Tex_central_region"/>
    <property type="match status" value="1"/>
</dbReference>
<accession>A0A8A7KFA2</accession>
<dbReference type="SMART" id="SM00316">
    <property type="entry name" value="S1"/>
    <property type="match status" value="1"/>
</dbReference>
<dbReference type="SUPFAM" id="SSF158832">
    <property type="entry name" value="Tex N-terminal region-like"/>
    <property type="match status" value="1"/>
</dbReference>
<dbReference type="InterPro" id="IPR055179">
    <property type="entry name" value="Tex-like_central_region"/>
</dbReference>
<gene>
    <name evidence="3" type="ORF">GM661_16100</name>
</gene>
<reference evidence="3" key="1">
    <citation type="submission" date="2019-12" db="EMBL/GenBank/DDBJ databases">
        <authorList>
            <person name="zhang j."/>
            <person name="sun C.M."/>
        </authorList>
    </citation>
    <scope>NUCLEOTIDE SEQUENCE</scope>
    <source>
        <strain evidence="3">NS-1</strain>
    </source>
</reference>
<dbReference type="AlphaFoldDB" id="A0A8A7KFA2"/>
<dbReference type="GO" id="GO:0003735">
    <property type="term" value="F:structural constituent of ribosome"/>
    <property type="evidence" value="ECO:0007669"/>
    <property type="project" value="TreeGrafter"/>
</dbReference>
<dbReference type="SMART" id="SM00732">
    <property type="entry name" value="YqgFc"/>
    <property type="match status" value="1"/>
</dbReference>
<dbReference type="GO" id="GO:0003729">
    <property type="term" value="F:mRNA binding"/>
    <property type="evidence" value="ECO:0007669"/>
    <property type="project" value="TreeGrafter"/>
</dbReference>
<sequence>MAKELIGIIADELGIKDRQVKGTVALLDEGNTIPFIARYRKEVTGGLDETQLREIEERLEYLRNLEKRKEEVIRLIDEQDKLTEELADKINKATVLQEVEDLYRPYRQKRETRASKARQKGLEPLAELIWKQEDTVVNLEELAQEYINPELEIESISDVYQGVRDIIAEMVSDNAEIRKKLRHDSFEQGIIESCCTDKGLDEQGKYEIYYEYSELLKKLPPHRVLALNRGEKEGVLQVRVLTPDEMILDYIKNEIIITDQDVFKQQLEMAIEDSYKRLIAPSIERELRGKLTEQADEHAIGVFARNLRSLLLQPPLKGHVVMGIDPGFRTGSKVCVIDSTGKLFDTATIYPHPPQNDVESSRKKITAMLKKHGVNSIAIGNGTASRETELFIVEIIREINIEVKYIIVNEAGASVYSASKIAREEFPELDVSMRGAVSIARRLQDPLAELVKIEPRSIGVGLYQHDVNEKQLVESLGKVVESAVNYVGVDLNTASQSLLQYVAGINSSVAKNIVKYREENGVFKTRSQLKEVYRLGAKTFTQAAGFLRIDNGDDPLAQTPIHPESYQPTRELLKDLGFLPEDIRNKDRLNLLRSKLSRISIVDKAKELEIGIPTLRDIIRALKQPGRDPREELPKPIFRTDVLSLADLKPEMTLQGTVRNVVDFGAFVDIGVKEDGLVHISEMSSDYVTDPLNIVNVGDIVTVKILAVDEKRKRISLTMKI</sequence>
<evidence type="ECO:0000259" key="2">
    <source>
        <dbReference type="PROSITE" id="PS50126"/>
    </source>
</evidence>
<evidence type="ECO:0000256" key="1">
    <source>
        <dbReference type="SAM" id="Coils"/>
    </source>
</evidence>
<dbReference type="PROSITE" id="PS50126">
    <property type="entry name" value="S1"/>
    <property type="match status" value="1"/>
</dbReference>
<organism evidence="3 4">
    <name type="scientific">Iocasia fonsfrigidae</name>
    <dbReference type="NCBI Taxonomy" id="2682810"/>
    <lineage>
        <taxon>Bacteria</taxon>
        <taxon>Bacillati</taxon>
        <taxon>Bacillota</taxon>
        <taxon>Clostridia</taxon>
        <taxon>Halanaerobiales</taxon>
        <taxon>Halanaerobiaceae</taxon>
        <taxon>Iocasia</taxon>
    </lineage>
</organism>
<dbReference type="FunFam" id="1.10.150.310:FF:000001">
    <property type="entry name" value="RNA-binding transcriptional accessory protein"/>
    <property type="match status" value="1"/>
</dbReference>
<dbReference type="KEGG" id="ifn:GM661_16100"/>
<dbReference type="InterPro" id="IPR044146">
    <property type="entry name" value="S1_Tex"/>
</dbReference>
<evidence type="ECO:0000313" key="3">
    <source>
        <dbReference type="EMBL" id="QTM00082.1"/>
    </source>
</evidence>
<dbReference type="EMBL" id="CP046640">
    <property type="protein sequence ID" value="QTM00082.1"/>
    <property type="molecule type" value="Genomic_DNA"/>
</dbReference>
<feature type="coiled-coil region" evidence="1">
    <location>
        <begin position="52"/>
        <end position="85"/>
    </location>
</feature>
<dbReference type="InterPro" id="IPR023323">
    <property type="entry name" value="Tex-like_dom_sf"/>
</dbReference>
<dbReference type="CDD" id="cd05685">
    <property type="entry name" value="S1_Tex"/>
    <property type="match status" value="1"/>
</dbReference>
<dbReference type="InterPro" id="IPR003029">
    <property type="entry name" value="S1_domain"/>
</dbReference>
<feature type="domain" description="S1 motif" evidence="2">
    <location>
        <begin position="651"/>
        <end position="720"/>
    </location>
</feature>
<dbReference type="Pfam" id="PF09371">
    <property type="entry name" value="Tex_N"/>
    <property type="match status" value="1"/>
</dbReference>
<dbReference type="Gene3D" id="1.10.150.310">
    <property type="entry name" value="Tex RuvX-like domain-like"/>
    <property type="match status" value="1"/>
</dbReference>
<evidence type="ECO:0000313" key="4">
    <source>
        <dbReference type="Proteomes" id="UP000665020"/>
    </source>
</evidence>
<dbReference type="InterPro" id="IPR012337">
    <property type="entry name" value="RNaseH-like_sf"/>
</dbReference>
<dbReference type="SUPFAM" id="SSF53098">
    <property type="entry name" value="Ribonuclease H-like"/>
    <property type="match status" value="1"/>
</dbReference>
<dbReference type="PANTHER" id="PTHR10724:SF10">
    <property type="entry name" value="S1 RNA-BINDING DOMAIN-CONTAINING PROTEIN 1"/>
    <property type="match status" value="1"/>
</dbReference>
<dbReference type="GO" id="GO:0005737">
    <property type="term" value="C:cytoplasm"/>
    <property type="evidence" value="ECO:0007669"/>
    <property type="project" value="UniProtKB-ARBA"/>
</dbReference>
<dbReference type="InterPro" id="IPR041692">
    <property type="entry name" value="HHH_9"/>
</dbReference>
<dbReference type="FunFam" id="2.40.50.140:FF:000051">
    <property type="entry name" value="RNA-binding transcriptional accessory protein"/>
    <property type="match status" value="1"/>
</dbReference>
<dbReference type="InterPro" id="IPR006641">
    <property type="entry name" value="YqgF/RNaseH-like_dom"/>
</dbReference>
<dbReference type="Pfam" id="PF12836">
    <property type="entry name" value="HHH_3"/>
    <property type="match status" value="1"/>
</dbReference>
<dbReference type="GO" id="GO:0006412">
    <property type="term" value="P:translation"/>
    <property type="evidence" value="ECO:0007669"/>
    <property type="project" value="TreeGrafter"/>
</dbReference>
<dbReference type="Gene3D" id="1.10.10.650">
    <property type="entry name" value="RuvA domain 2-like"/>
    <property type="match status" value="1"/>
</dbReference>
<dbReference type="Pfam" id="PF16921">
    <property type="entry name" value="Tex_YqgF"/>
    <property type="match status" value="1"/>
</dbReference>
<dbReference type="PANTHER" id="PTHR10724">
    <property type="entry name" value="30S RIBOSOMAL PROTEIN S1"/>
    <property type="match status" value="1"/>
</dbReference>
<dbReference type="InterPro" id="IPR032639">
    <property type="entry name" value="Tex_YqgF"/>
</dbReference>
<dbReference type="Gene3D" id="2.40.50.140">
    <property type="entry name" value="Nucleic acid-binding proteins"/>
    <property type="match status" value="1"/>
</dbReference>
<dbReference type="Proteomes" id="UP000665020">
    <property type="component" value="Chromosome"/>
</dbReference>
<protein>
    <submittedName>
        <fullName evidence="3">S1 RNA-binding domain-containing protein</fullName>
    </submittedName>
</protein>